<dbReference type="CDD" id="cd05005">
    <property type="entry name" value="SIS_PHI"/>
    <property type="match status" value="1"/>
</dbReference>
<comment type="similarity">
    <text evidence="1">Belongs to the SIS family. PHI subfamily.</text>
</comment>
<gene>
    <name evidence="3" type="ORF">KN1_18200</name>
</gene>
<dbReference type="SUPFAM" id="SSF53697">
    <property type="entry name" value="SIS domain"/>
    <property type="match status" value="1"/>
</dbReference>
<dbReference type="EMBL" id="AP024597">
    <property type="protein sequence ID" value="BCU70523.1"/>
    <property type="molecule type" value="Genomic_DNA"/>
</dbReference>
<accession>A0A8D5U7T2</accession>
<protein>
    <submittedName>
        <fullName evidence="3">6-phospho-3-hexuloisomerase</fullName>
    </submittedName>
</protein>
<dbReference type="Gene3D" id="3.40.50.10490">
    <property type="entry name" value="Glucose-6-phosphate isomerase like protein, domain 1"/>
    <property type="match status" value="1"/>
</dbReference>
<organism evidence="3 4">
    <name type="scientific">Stygiolobus caldivivus</name>
    <dbReference type="NCBI Taxonomy" id="2824673"/>
    <lineage>
        <taxon>Archaea</taxon>
        <taxon>Thermoproteota</taxon>
        <taxon>Thermoprotei</taxon>
        <taxon>Sulfolobales</taxon>
        <taxon>Sulfolobaceae</taxon>
        <taxon>Stygiolobus</taxon>
    </lineage>
</organism>
<dbReference type="PANTHER" id="PTHR43443:SF1">
    <property type="entry name" value="3-HEXULOSE-6-PHOSPHATE ISOMERASE"/>
    <property type="match status" value="1"/>
</dbReference>
<dbReference type="InterPro" id="IPR017552">
    <property type="entry name" value="PHI/rmpB"/>
</dbReference>
<name>A0A8D5U7T2_9CREN</name>
<sequence length="200" mass="21850">MSIKTMFDIAEFIIRSANMIKHDQVEKMIDALVDMYHNKKNGKILVMGAGRSGLVGRAFAMRLLHLGYNAYVLGDTIVPAIGEKDIAIAISGSGRTKLILTAAEAAKEAKAILITITSYADSPIAKLSDIVVEVPGRTKYSVNEDYFARQILGITEPLAPLGTLFEDTTQIFLDGIVAELMVKLGKTEEDLRQIHANIEL</sequence>
<evidence type="ECO:0000256" key="1">
    <source>
        <dbReference type="ARBA" id="ARBA00009235"/>
    </source>
</evidence>
<dbReference type="Proteomes" id="UP000825123">
    <property type="component" value="Chromosome"/>
</dbReference>
<keyword evidence="4" id="KW-1185">Reference proteome</keyword>
<dbReference type="GO" id="GO:1901135">
    <property type="term" value="P:carbohydrate derivative metabolic process"/>
    <property type="evidence" value="ECO:0007669"/>
    <property type="project" value="InterPro"/>
</dbReference>
<dbReference type="KEGG" id="csty:KN1_18200"/>
<dbReference type="RefSeq" id="WP_338057021.1">
    <property type="nucleotide sequence ID" value="NZ_AP024597.1"/>
</dbReference>
<dbReference type="PANTHER" id="PTHR43443">
    <property type="entry name" value="3-HEXULOSE-6-PHOSPHATE ISOMERASE"/>
    <property type="match status" value="1"/>
</dbReference>
<evidence type="ECO:0000259" key="2">
    <source>
        <dbReference type="PROSITE" id="PS51464"/>
    </source>
</evidence>
<dbReference type="PROSITE" id="PS51464">
    <property type="entry name" value="SIS"/>
    <property type="match status" value="1"/>
</dbReference>
<dbReference type="GO" id="GO:0097367">
    <property type="term" value="F:carbohydrate derivative binding"/>
    <property type="evidence" value="ECO:0007669"/>
    <property type="project" value="InterPro"/>
</dbReference>
<proteinExistence type="inferred from homology"/>
<dbReference type="GeneID" id="66163545"/>
<dbReference type="InterPro" id="IPR001347">
    <property type="entry name" value="SIS_dom"/>
</dbReference>
<evidence type="ECO:0000313" key="4">
    <source>
        <dbReference type="Proteomes" id="UP000825123"/>
    </source>
</evidence>
<dbReference type="AlphaFoldDB" id="A0A8D5U7T2"/>
<dbReference type="GO" id="GO:0016853">
    <property type="term" value="F:isomerase activity"/>
    <property type="evidence" value="ECO:0007669"/>
    <property type="project" value="InterPro"/>
</dbReference>
<evidence type="ECO:0000313" key="3">
    <source>
        <dbReference type="EMBL" id="BCU70523.1"/>
    </source>
</evidence>
<dbReference type="Pfam" id="PF01380">
    <property type="entry name" value="SIS"/>
    <property type="match status" value="1"/>
</dbReference>
<dbReference type="NCBIfam" id="TIGR03127">
    <property type="entry name" value="RuMP_HxlB"/>
    <property type="match status" value="1"/>
</dbReference>
<feature type="domain" description="SIS" evidence="2">
    <location>
        <begin position="32"/>
        <end position="186"/>
    </location>
</feature>
<dbReference type="InterPro" id="IPR046348">
    <property type="entry name" value="SIS_dom_sf"/>
</dbReference>
<reference evidence="3 4" key="1">
    <citation type="submission" date="2021-04" db="EMBL/GenBank/DDBJ databases">
        <title>Complete genome sequence of Stygiolobus sp. KN-1.</title>
        <authorList>
            <person name="Nakamura K."/>
            <person name="Sakai H."/>
            <person name="Kurosawa N."/>
        </authorList>
    </citation>
    <scope>NUCLEOTIDE SEQUENCE [LARGE SCALE GENOMIC DNA]</scope>
    <source>
        <strain evidence="3 4">KN-1</strain>
    </source>
</reference>